<feature type="transmembrane region" description="Helical" evidence="1">
    <location>
        <begin position="300"/>
        <end position="320"/>
    </location>
</feature>
<dbReference type="Pfam" id="PF12349">
    <property type="entry name" value="Sterol-sensing"/>
    <property type="match status" value="1"/>
</dbReference>
<organism evidence="3">
    <name type="scientific">marine metagenome</name>
    <dbReference type="NCBI Taxonomy" id="408172"/>
    <lineage>
        <taxon>unclassified sequences</taxon>
        <taxon>metagenomes</taxon>
        <taxon>ecological metagenomes</taxon>
    </lineage>
</organism>
<name>A0A381VDW7_9ZZZZ</name>
<dbReference type="Gene3D" id="1.20.1640.10">
    <property type="entry name" value="Multidrug efflux transporter AcrB transmembrane domain"/>
    <property type="match status" value="1"/>
</dbReference>
<dbReference type="SUPFAM" id="SSF82866">
    <property type="entry name" value="Multidrug efflux transporter AcrB transmembrane domain"/>
    <property type="match status" value="1"/>
</dbReference>
<feature type="transmembrane region" description="Helical" evidence="1">
    <location>
        <begin position="444"/>
        <end position="466"/>
    </location>
</feature>
<feature type="non-terminal residue" evidence="3">
    <location>
        <position position="567"/>
    </location>
</feature>
<dbReference type="InterPro" id="IPR053958">
    <property type="entry name" value="HMGCR/SNAP/NPC1-like_SSD"/>
</dbReference>
<gene>
    <name evidence="3" type="ORF">METZ01_LOCUS91384</name>
</gene>
<evidence type="ECO:0000313" key="3">
    <source>
        <dbReference type="EMBL" id="SVA38530.1"/>
    </source>
</evidence>
<feature type="transmembrane region" description="Helical" evidence="1">
    <location>
        <begin position="326"/>
        <end position="345"/>
    </location>
</feature>
<feature type="transmembrane region" description="Helical" evidence="1">
    <location>
        <begin position="16"/>
        <end position="37"/>
    </location>
</feature>
<keyword evidence="1" id="KW-1133">Transmembrane helix</keyword>
<reference evidence="3" key="1">
    <citation type="submission" date="2018-05" db="EMBL/GenBank/DDBJ databases">
        <authorList>
            <person name="Lanie J.A."/>
            <person name="Ng W.-L."/>
            <person name="Kazmierczak K.M."/>
            <person name="Andrzejewski T.M."/>
            <person name="Davidsen T.M."/>
            <person name="Wayne K.J."/>
            <person name="Tettelin H."/>
            <person name="Glass J.I."/>
            <person name="Rusch D."/>
            <person name="Podicherti R."/>
            <person name="Tsui H.-C.T."/>
            <person name="Winkler M.E."/>
        </authorList>
    </citation>
    <scope>NUCLEOTIDE SEQUENCE</scope>
</reference>
<feature type="transmembrane region" description="Helical" evidence="1">
    <location>
        <begin position="274"/>
        <end position="293"/>
    </location>
</feature>
<evidence type="ECO:0000259" key="2">
    <source>
        <dbReference type="Pfam" id="PF12349"/>
    </source>
</evidence>
<dbReference type="PANTHER" id="PTHR33406">
    <property type="entry name" value="MEMBRANE PROTEIN MJ1562-RELATED"/>
    <property type="match status" value="1"/>
</dbReference>
<feature type="domain" description="HMGCR/SNAP/NPC1-like sterol-sensing" evidence="2">
    <location>
        <begin position="300"/>
        <end position="428"/>
    </location>
</feature>
<keyword evidence="1" id="KW-0472">Membrane</keyword>
<feature type="transmembrane region" description="Helical" evidence="1">
    <location>
        <begin position="533"/>
        <end position="551"/>
    </location>
</feature>
<dbReference type="GO" id="GO:0005886">
    <property type="term" value="C:plasma membrane"/>
    <property type="evidence" value="ECO:0007669"/>
    <property type="project" value="TreeGrafter"/>
</dbReference>
<dbReference type="InterPro" id="IPR050545">
    <property type="entry name" value="Mycobact_MmpL"/>
</dbReference>
<dbReference type="AlphaFoldDB" id="A0A381VDW7"/>
<dbReference type="EMBL" id="UINC01008565">
    <property type="protein sequence ID" value="SVA38530.1"/>
    <property type="molecule type" value="Genomic_DNA"/>
</dbReference>
<sequence length="567" mass="61840">MQLNQVIANFLANHPYLILIITLCLTLILVFPLFFWAPKEQASSNPPGEVYELQEEIDDKFPTPFHFASFVLEAKKGDVMSREVLLELKLNRDRLIALDIEGELSVTKEGKPRGTLEKQSYLASYYDFDLETQVNGIISVLDTVEVFLATRGLNLESANEEQIKTAFHHIMSDSRVASVKDLISTQASSTKKVVLGEEIDYWVSPAMVFHVIADNSKLGGAGLEISMGGGPDVINKEHLNRSVGSVMSGSNQNYEIWGIAIDVNLESLDEGKTAGIFIMFTAIAAVLVVGFSLGSYWATAITGVGIAILMVWLKGFSALIGLKSGLVIDLVVPIGMISLGVDFVVHAVRRYREELLQGNNPKISFTLGYASVLGALLLAMASDSIAFLSNLSSNIEAVIHFGCAAAIAVICSFWILGVAAPLLTMKVDQLITQSLYDFQTRRWLAYRILGSILVASVSGTAIIMMVAVSKPIGLSLLGGCILLLILLPIFILWRSASNVVFKDAENMETIAPRQERFAQIVAKIVTYSAANSLKVIFLTVLITAYAVYSALQLTPSFDVKDFFDSES</sequence>
<protein>
    <recommendedName>
        <fullName evidence="2">HMGCR/SNAP/NPC1-like sterol-sensing domain-containing protein</fullName>
    </recommendedName>
</protein>
<evidence type="ECO:0000256" key="1">
    <source>
        <dbReference type="SAM" id="Phobius"/>
    </source>
</evidence>
<proteinExistence type="predicted"/>
<feature type="transmembrane region" description="Helical" evidence="1">
    <location>
        <begin position="366"/>
        <end position="387"/>
    </location>
</feature>
<accession>A0A381VDW7</accession>
<feature type="transmembrane region" description="Helical" evidence="1">
    <location>
        <begin position="472"/>
        <end position="493"/>
    </location>
</feature>
<feature type="transmembrane region" description="Helical" evidence="1">
    <location>
        <begin position="399"/>
        <end position="423"/>
    </location>
</feature>
<keyword evidence="1" id="KW-0812">Transmembrane</keyword>
<dbReference type="PANTHER" id="PTHR33406:SF13">
    <property type="entry name" value="MEMBRANE PROTEIN YDFJ"/>
    <property type="match status" value="1"/>
</dbReference>